<dbReference type="Gene3D" id="2.60.120.920">
    <property type="match status" value="1"/>
</dbReference>
<dbReference type="PANTHER" id="PTHR25465">
    <property type="entry name" value="B-BOX DOMAIN CONTAINING"/>
    <property type="match status" value="1"/>
</dbReference>
<dbReference type="Pfam" id="PF00643">
    <property type="entry name" value="zf-B_box"/>
    <property type="match status" value="1"/>
</dbReference>
<dbReference type="GO" id="GO:0045087">
    <property type="term" value="P:innate immune response"/>
    <property type="evidence" value="ECO:0007669"/>
    <property type="project" value="UniProtKB-KW"/>
</dbReference>
<dbReference type="Pfam" id="PF25600">
    <property type="entry name" value="TRIM_CC"/>
    <property type="match status" value="1"/>
</dbReference>
<dbReference type="Proteomes" id="UP000694890">
    <property type="component" value="Linkage group LG3"/>
</dbReference>
<dbReference type="InterPro" id="IPR001870">
    <property type="entry name" value="B30.2/SPRY"/>
</dbReference>
<evidence type="ECO:0000256" key="5">
    <source>
        <dbReference type="ARBA" id="ARBA00022859"/>
    </source>
</evidence>
<keyword evidence="1" id="KW-0399">Innate immunity</keyword>
<keyword evidence="7" id="KW-0175">Coiled coil</keyword>
<evidence type="ECO:0000256" key="4">
    <source>
        <dbReference type="ARBA" id="ARBA00022833"/>
    </source>
</evidence>
<name>A0AAJ7LL22_LATCA</name>
<dbReference type="InterPro" id="IPR003877">
    <property type="entry name" value="SPRY_dom"/>
</dbReference>
<dbReference type="SUPFAM" id="SSF57850">
    <property type="entry name" value="RING/U-box"/>
    <property type="match status" value="1"/>
</dbReference>
<keyword evidence="5" id="KW-0391">Immunity</keyword>
<reference evidence="13" key="1">
    <citation type="submission" date="2025-08" db="UniProtKB">
        <authorList>
            <consortium name="RefSeq"/>
        </authorList>
    </citation>
    <scope>IDENTIFICATION</scope>
    <source>
        <tissue evidence="13">Brain</tissue>
    </source>
</reference>
<feature type="domain" description="B30.2/SPRY" evidence="11">
    <location>
        <begin position="359"/>
        <end position="555"/>
    </location>
</feature>
<dbReference type="InterPro" id="IPR051051">
    <property type="entry name" value="E3_ubiq-ligase_TRIM/RNF"/>
</dbReference>
<keyword evidence="8" id="KW-0732">Signal</keyword>
<dbReference type="InterPro" id="IPR000315">
    <property type="entry name" value="Znf_B-box"/>
</dbReference>
<evidence type="ECO:0000256" key="2">
    <source>
        <dbReference type="ARBA" id="ARBA00022723"/>
    </source>
</evidence>
<keyword evidence="4" id="KW-0862">Zinc</keyword>
<keyword evidence="2" id="KW-0479">Metal-binding</keyword>
<feature type="signal peptide" evidence="8">
    <location>
        <begin position="1"/>
        <end position="16"/>
    </location>
</feature>
<dbReference type="AlphaFoldDB" id="A0AAJ7LL22"/>
<evidence type="ECO:0000259" key="9">
    <source>
        <dbReference type="PROSITE" id="PS50089"/>
    </source>
</evidence>
<feature type="domain" description="B box-type" evidence="10">
    <location>
        <begin position="154"/>
        <end position="194"/>
    </location>
</feature>
<dbReference type="InterPro" id="IPR017907">
    <property type="entry name" value="Znf_RING_CS"/>
</dbReference>
<evidence type="ECO:0000259" key="10">
    <source>
        <dbReference type="PROSITE" id="PS50119"/>
    </source>
</evidence>
<feature type="domain" description="RING-type" evidence="9">
    <location>
        <begin position="22"/>
        <end position="62"/>
    </location>
</feature>
<feature type="chain" id="PRO_5042534040" evidence="8">
    <location>
        <begin position="17"/>
        <end position="557"/>
    </location>
</feature>
<organism evidence="12 13">
    <name type="scientific">Lates calcarifer</name>
    <name type="common">Barramundi</name>
    <name type="synonym">Holocentrus calcarifer</name>
    <dbReference type="NCBI Taxonomy" id="8187"/>
    <lineage>
        <taxon>Eukaryota</taxon>
        <taxon>Metazoa</taxon>
        <taxon>Chordata</taxon>
        <taxon>Craniata</taxon>
        <taxon>Vertebrata</taxon>
        <taxon>Euteleostomi</taxon>
        <taxon>Actinopterygii</taxon>
        <taxon>Neopterygii</taxon>
        <taxon>Teleostei</taxon>
        <taxon>Neoteleostei</taxon>
        <taxon>Acanthomorphata</taxon>
        <taxon>Carangaria</taxon>
        <taxon>Carangaria incertae sedis</taxon>
        <taxon>Centropomidae</taxon>
        <taxon>Lates</taxon>
    </lineage>
</organism>
<dbReference type="Pfam" id="PF13765">
    <property type="entry name" value="PRY"/>
    <property type="match status" value="1"/>
</dbReference>
<evidence type="ECO:0000313" key="12">
    <source>
        <dbReference type="Proteomes" id="UP000694890"/>
    </source>
</evidence>
<dbReference type="InterPro" id="IPR013083">
    <property type="entry name" value="Znf_RING/FYVE/PHD"/>
</dbReference>
<proteinExistence type="predicted"/>
<dbReference type="InterPro" id="IPR043136">
    <property type="entry name" value="B30.2/SPRY_sf"/>
</dbReference>
<dbReference type="SUPFAM" id="SSF49899">
    <property type="entry name" value="Concanavalin A-like lectins/glucanases"/>
    <property type="match status" value="1"/>
</dbReference>
<evidence type="ECO:0000259" key="11">
    <source>
        <dbReference type="PROSITE" id="PS50188"/>
    </source>
</evidence>
<dbReference type="GeneID" id="108879446"/>
<dbReference type="SMART" id="SM00336">
    <property type="entry name" value="BBOX"/>
    <property type="match status" value="1"/>
</dbReference>
<keyword evidence="3 6" id="KW-0863">Zinc-finger</keyword>
<evidence type="ECO:0000256" key="6">
    <source>
        <dbReference type="PROSITE-ProRule" id="PRU00024"/>
    </source>
</evidence>
<protein>
    <submittedName>
        <fullName evidence="13">LOW QUALITY PROTEIN: E3 ubiquitin-protein ligase TRIM39</fullName>
    </submittedName>
</protein>
<dbReference type="SMART" id="SM00449">
    <property type="entry name" value="SPRY"/>
    <property type="match status" value="1"/>
</dbReference>
<dbReference type="CDD" id="cd19769">
    <property type="entry name" value="Bbox2_TRIM16-like"/>
    <property type="match status" value="1"/>
</dbReference>
<gene>
    <name evidence="13" type="primary">LOC108879446</name>
</gene>
<dbReference type="CDD" id="cd13733">
    <property type="entry name" value="SPRY_PRY_C-I_1"/>
    <property type="match status" value="1"/>
</dbReference>
<evidence type="ECO:0000256" key="1">
    <source>
        <dbReference type="ARBA" id="ARBA00022588"/>
    </source>
</evidence>
<dbReference type="InterPro" id="IPR001841">
    <property type="entry name" value="Znf_RING"/>
</dbReference>
<evidence type="ECO:0000256" key="3">
    <source>
        <dbReference type="ARBA" id="ARBA00022771"/>
    </source>
</evidence>
<dbReference type="RefSeq" id="XP_018526239.1">
    <property type="nucleotide sequence ID" value="XM_018670723.2"/>
</dbReference>
<dbReference type="InterPro" id="IPR003879">
    <property type="entry name" value="Butyrophylin_SPRY"/>
</dbReference>
<dbReference type="PANTHER" id="PTHR25465:SF32">
    <property type="entry name" value="BLOODTHIRSTY-RELATED GENE FAMILY, MEMBER 16 ISOFORM X1-RELATED"/>
    <property type="match status" value="1"/>
</dbReference>
<dbReference type="PRINTS" id="PR01407">
    <property type="entry name" value="BUTYPHLNCDUF"/>
</dbReference>
<dbReference type="GO" id="GO:0005737">
    <property type="term" value="C:cytoplasm"/>
    <property type="evidence" value="ECO:0007669"/>
    <property type="project" value="UniProtKB-ARBA"/>
</dbReference>
<dbReference type="PROSITE" id="PS50188">
    <property type="entry name" value="B302_SPRY"/>
    <property type="match status" value="1"/>
</dbReference>
<dbReference type="PROSITE" id="PS50089">
    <property type="entry name" value="ZF_RING_2"/>
    <property type="match status" value="1"/>
</dbReference>
<dbReference type="Pfam" id="PF13445">
    <property type="entry name" value="zf-RING_UBOX"/>
    <property type="match status" value="1"/>
</dbReference>
<evidence type="ECO:0000313" key="13">
    <source>
        <dbReference type="RefSeq" id="XP_018526239.1"/>
    </source>
</evidence>
<dbReference type="Pfam" id="PF00622">
    <property type="entry name" value="SPRY"/>
    <property type="match status" value="1"/>
</dbReference>
<dbReference type="SMART" id="SM00589">
    <property type="entry name" value="PRY"/>
    <property type="match status" value="1"/>
</dbReference>
<dbReference type="SMART" id="SM00184">
    <property type="entry name" value="RING"/>
    <property type="match status" value="1"/>
</dbReference>
<dbReference type="Gene3D" id="4.10.830.40">
    <property type="match status" value="1"/>
</dbReference>
<dbReference type="InterPro" id="IPR027370">
    <property type="entry name" value="Znf-RING_euk"/>
</dbReference>
<dbReference type="InterPro" id="IPR013320">
    <property type="entry name" value="ConA-like_dom_sf"/>
</dbReference>
<dbReference type="PROSITE" id="PS00518">
    <property type="entry name" value="ZF_RING_1"/>
    <property type="match status" value="1"/>
</dbReference>
<dbReference type="KEGG" id="lcf:108879446"/>
<dbReference type="Gene3D" id="3.30.160.60">
    <property type="entry name" value="Classic Zinc Finger"/>
    <property type="match status" value="1"/>
</dbReference>
<dbReference type="InterPro" id="IPR006574">
    <property type="entry name" value="PRY"/>
</dbReference>
<dbReference type="PROSITE" id="PS50119">
    <property type="entry name" value="ZF_BBOX"/>
    <property type="match status" value="1"/>
</dbReference>
<dbReference type="Gene3D" id="3.30.40.10">
    <property type="entry name" value="Zinc/RING finger domain, C3HC4 (zinc finger)"/>
    <property type="match status" value="1"/>
</dbReference>
<dbReference type="InterPro" id="IPR058030">
    <property type="entry name" value="TRIM8/14/16/25/29/45/65_CC"/>
</dbReference>
<sequence length="557" mass="63763">MCKTSVHMAAAICLLTEDQFLCPICLDVFTDPVTTPCGHNFCKNCINQHWENDVQHKCPMCKKIFYTRPELQVNIFISEMAAQFRQSAKKKDNSRSEQQCARTEVPCDICAETKLKAVKSCLVCLASYCETHLEPHLTAMALKRHQLIDPVKNLEARICKKHNKPLELFCKNDQMCVCILCAVLDHKPHTVVPLKDECEGKKAELGEKEANIEEMIQMRQKKIQDIKHSVELSDEDAHREKAAGLQVYNILRQLLERGLSEITESVEEKQRKTQEQAKGFITELEQELFALMKRSDELKQLSHSEDDLDFLQTFPLLTTLLPTKDWTNVSIPLPIYEGSVRKAMETGFEQLEKTEALRKEKRKLSEAELRKVQQYAVNVTLNPDTANRYLVLSNDEKQVRCVDLRNHLPDNTERFSYWGNVLGRHGYSSGRFYYEVQVTGKTEWYLGVARKSVDRKASSPMSPQNGYWKVHLKDNEYKASDDPPVSLSLKSKPKKVGVFVDYEEGLVSFYDTDAIDLIYSFTGCSFTERLYPFLNPCIYDGGKNSAPLIITSVTSTK</sequence>
<feature type="coiled-coil region" evidence="7">
    <location>
        <begin position="252"/>
        <end position="301"/>
    </location>
</feature>
<dbReference type="SUPFAM" id="SSF57845">
    <property type="entry name" value="B-box zinc-binding domain"/>
    <property type="match status" value="1"/>
</dbReference>
<dbReference type="GO" id="GO:0008270">
    <property type="term" value="F:zinc ion binding"/>
    <property type="evidence" value="ECO:0007669"/>
    <property type="project" value="UniProtKB-KW"/>
</dbReference>
<accession>A0AAJ7LL22</accession>
<evidence type="ECO:0000256" key="7">
    <source>
        <dbReference type="SAM" id="Coils"/>
    </source>
</evidence>
<evidence type="ECO:0000256" key="8">
    <source>
        <dbReference type="SAM" id="SignalP"/>
    </source>
</evidence>
<dbReference type="FunFam" id="2.60.120.920:FF:000004">
    <property type="entry name" value="Butyrophilin subfamily 1 member A1"/>
    <property type="match status" value="1"/>
</dbReference>